<feature type="compositionally biased region" description="Pro residues" evidence="1">
    <location>
        <begin position="462"/>
        <end position="475"/>
    </location>
</feature>
<keyword evidence="2" id="KW-0472">Membrane</keyword>
<feature type="region of interest" description="Disordered" evidence="1">
    <location>
        <begin position="391"/>
        <end position="475"/>
    </location>
</feature>
<proteinExistence type="predicted"/>
<dbReference type="AlphaFoldDB" id="A0AAN9GD41"/>
<reference evidence="3 4" key="1">
    <citation type="submission" date="2024-02" db="EMBL/GenBank/DDBJ databases">
        <title>Chromosome-scale genome assembly of the rough periwinkle Littorina saxatilis.</title>
        <authorList>
            <person name="De Jode A."/>
            <person name="Faria R."/>
            <person name="Formenti G."/>
            <person name="Sims Y."/>
            <person name="Smith T.P."/>
            <person name="Tracey A."/>
            <person name="Wood J.M.D."/>
            <person name="Zagrodzka Z.B."/>
            <person name="Johannesson K."/>
            <person name="Butlin R.K."/>
            <person name="Leder E.H."/>
        </authorList>
    </citation>
    <scope>NUCLEOTIDE SEQUENCE [LARGE SCALE GENOMIC DNA]</scope>
    <source>
        <strain evidence="3">Snail1</strain>
        <tissue evidence="3">Muscle</tissue>
    </source>
</reference>
<name>A0AAN9GD41_9CAEN</name>
<feature type="region of interest" description="Disordered" evidence="1">
    <location>
        <begin position="267"/>
        <end position="320"/>
    </location>
</feature>
<feature type="transmembrane region" description="Helical" evidence="2">
    <location>
        <begin position="114"/>
        <end position="136"/>
    </location>
</feature>
<evidence type="ECO:0000313" key="3">
    <source>
        <dbReference type="EMBL" id="KAK7103159.1"/>
    </source>
</evidence>
<dbReference type="EMBL" id="JBAMIC010000008">
    <property type="protein sequence ID" value="KAK7103159.1"/>
    <property type="molecule type" value="Genomic_DNA"/>
</dbReference>
<sequence>MSTTLSVLHVLMAGRDVRLPGDVILGHGGLPALDPTLQDFWSAFPCPPPWNHALLFRVNWTACVGQAVGERLKWFLADRCNIPHDGTRLLPEGDVGEEGEEELEAPETCAVPCIIMIALACLVFSLLVAGVVYCVCRKRPKNSSPSHQSALNAHPDNAKYYTSCHYASAPVMPRPLETTLCGNRTQTRLLNGDLGGGGGSCSSRQLSPYHQQHEHRPLVTPTHHPHVHAHCHTHLTPLLISANGSPAVALRQGDLPLPPSRSILSYRRLQDGGGGVGPGGEYTSSSAASQTNSDRSHTYESIGDGHYPPPESLRSAMVSAGPAHGVGSGVGVGLYTNGDSRVATLVDPDFCDCECGGQHYDYGHSDLDGYYSDRGAAQTLPIRHFRHVVRDQDSPYGGSVGAGPYSFDIEDSGGQGGRPDSRLSNRSRHRTSSGSHYSDRSFGGYREGQVKRPIPALHPNYFDPPEPPAPDTFKS</sequence>
<keyword evidence="4" id="KW-1185">Reference proteome</keyword>
<evidence type="ECO:0000256" key="2">
    <source>
        <dbReference type="SAM" id="Phobius"/>
    </source>
</evidence>
<keyword evidence="2" id="KW-0812">Transmembrane</keyword>
<evidence type="ECO:0000313" key="4">
    <source>
        <dbReference type="Proteomes" id="UP001374579"/>
    </source>
</evidence>
<feature type="compositionally biased region" description="Polar residues" evidence="1">
    <location>
        <begin position="282"/>
        <end position="293"/>
    </location>
</feature>
<organism evidence="3 4">
    <name type="scientific">Littorina saxatilis</name>
    <dbReference type="NCBI Taxonomy" id="31220"/>
    <lineage>
        <taxon>Eukaryota</taxon>
        <taxon>Metazoa</taxon>
        <taxon>Spiralia</taxon>
        <taxon>Lophotrochozoa</taxon>
        <taxon>Mollusca</taxon>
        <taxon>Gastropoda</taxon>
        <taxon>Caenogastropoda</taxon>
        <taxon>Littorinimorpha</taxon>
        <taxon>Littorinoidea</taxon>
        <taxon>Littorinidae</taxon>
        <taxon>Littorina</taxon>
    </lineage>
</organism>
<comment type="caution">
    <text evidence="3">The sequence shown here is derived from an EMBL/GenBank/DDBJ whole genome shotgun (WGS) entry which is preliminary data.</text>
</comment>
<gene>
    <name evidence="3" type="ORF">V1264_018119</name>
</gene>
<keyword evidence="2" id="KW-1133">Transmembrane helix</keyword>
<evidence type="ECO:0000256" key="1">
    <source>
        <dbReference type="SAM" id="MobiDB-lite"/>
    </source>
</evidence>
<feature type="compositionally biased region" description="Gly residues" evidence="1">
    <location>
        <begin position="271"/>
        <end position="280"/>
    </location>
</feature>
<dbReference type="Proteomes" id="UP001374579">
    <property type="component" value="Unassembled WGS sequence"/>
</dbReference>
<protein>
    <submittedName>
        <fullName evidence="3">Uncharacterized protein</fullName>
    </submittedName>
</protein>
<accession>A0AAN9GD41</accession>